<dbReference type="Gramene" id="Manes.10G008000.1.v8.1">
    <property type="protein sequence ID" value="Manes.10G008000.1.v8.1.CDS"/>
    <property type="gene ID" value="Manes.10G008000.v8.1"/>
</dbReference>
<dbReference type="InterPro" id="IPR026057">
    <property type="entry name" value="TBL_C"/>
</dbReference>
<dbReference type="GO" id="GO:0016413">
    <property type="term" value="F:O-acetyltransferase activity"/>
    <property type="evidence" value="ECO:0000318"/>
    <property type="project" value="GO_Central"/>
</dbReference>
<reference evidence="10" key="1">
    <citation type="journal article" date="2016" name="Nat. Biotechnol.">
        <title>Sequencing wild and cultivated cassava and related species reveals extensive interspecific hybridization and genetic diversity.</title>
        <authorList>
            <person name="Bredeson J.V."/>
            <person name="Lyons J.B."/>
            <person name="Prochnik S.E."/>
            <person name="Wu G.A."/>
            <person name="Ha C.M."/>
            <person name="Edsinger-Gonzales E."/>
            <person name="Grimwood J."/>
            <person name="Schmutz J."/>
            <person name="Rabbi I.Y."/>
            <person name="Egesi C."/>
            <person name="Nauluvula P."/>
            <person name="Lebot V."/>
            <person name="Ndunguru J."/>
            <person name="Mkamilo G."/>
            <person name="Bart R.S."/>
            <person name="Setter T.L."/>
            <person name="Gleadow R.M."/>
            <person name="Kulakow P."/>
            <person name="Ferguson M.E."/>
            <person name="Rounsley S."/>
            <person name="Rokhsar D.S."/>
        </authorList>
    </citation>
    <scope>NUCLEOTIDE SEQUENCE [LARGE SCALE GENOMIC DNA]</scope>
    <source>
        <strain evidence="10">cv. AM560-2</strain>
    </source>
</reference>
<dbReference type="OMA" id="EMIADPN"/>
<keyword evidence="6" id="KW-0472">Membrane</keyword>
<dbReference type="GO" id="GO:0005794">
    <property type="term" value="C:Golgi apparatus"/>
    <property type="evidence" value="ECO:0000318"/>
    <property type="project" value="GO_Central"/>
</dbReference>
<comment type="caution">
    <text evidence="9">The sequence shown here is derived from an EMBL/GenBank/DDBJ whole genome shotgun (WGS) entry which is preliminary data.</text>
</comment>
<dbReference type="STRING" id="3983.A0A2C9V287"/>
<keyword evidence="5" id="KW-1133">Transmembrane helix</keyword>
<dbReference type="Proteomes" id="UP000091857">
    <property type="component" value="Chromosome 10"/>
</dbReference>
<keyword evidence="10" id="KW-1185">Reference proteome</keyword>
<sequence>MKSPSSSSSSVFIRKPRLSPYLFTLLIFIVFVSILYGEDFICLLGRLDPNSGTLVTKSEKKWEELPFAIGKTPEGCDVFSGRWVRDESTHPLYEEWECPYIQPQLTCQEHGRPEKEYQKWRWQPHGCDLPSFNATLMLETLRGKRMMFVGDSLNRGQYSSMVCLLHRLIPEHAKSMETFDSLTVFTAKEYNATIEFYWAPFLLESNSDNAVIHRISDRIVRKGSINKHGKNWKGVDILVFNTYLWWMTGHKMKILQGSFDNEVKDIIELSTEDAYRMAMRSMLRWVRKNMNPSKTRVFFTSMSPSHGKSIDWGGEPGLSCYNETTLIDNPTYWSSDCQKSIMEVIREVFRKSKFPISFLNITQLSSYRKDAHTSIYKKQWNPLTPEQIANPVSYADCVHWCLPGLQDTWNELLFAKLFYP</sequence>
<evidence type="ECO:0000313" key="9">
    <source>
        <dbReference type="EMBL" id="OAY38353.1"/>
    </source>
</evidence>
<dbReference type="InterPro" id="IPR025846">
    <property type="entry name" value="TBL_N"/>
</dbReference>
<evidence type="ECO:0000256" key="3">
    <source>
        <dbReference type="ARBA" id="ARBA00022692"/>
    </source>
</evidence>
<keyword evidence="3" id="KW-0812">Transmembrane</keyword>
<dbReference type="PANTHER" id="PTHR32285">
    <property type="entry name" value="PROTEIN TRICHOME BIREFRINGENCE-LIKE 9-RELATED"/>
    <property type="match status" value="1"/>
</dbReference>
<comment type="subcellular location">
    <subcellularLocation>
        <location evidence="1">Membrane</location>
        <topology evidence="1">Single-pass membrane protein</topology>
    </subcellularLocation>
</comment>
<evidence type="ECO:0000259" key="8">
    <source>
        <dbReference type="Pfam" id="PF14416"/>
    </source>
</evidence>
<gene>
    <name evidence="9" type="ORF">MANES_10G008000v8</name>
</gene>
<dbReference type="OrthoDB" id="1932925at2759"/>
<evidence type="ECO:0000259" key="7">
    <source>
        <dbReference type="Pfam" id="PF13839"/>
    </source>
</evidence>
<dbReference type="PANTHER" id="PTHR32285:SF62">
    <property type="entry name" value="PROTEIN TRICHOME BIREFRINGENCE-LIKE 33"/>
    <property type="match status" value="1"/>
</dbReference>
<dbReference type="Pfam" id="PF14416">
    <property type="entry name" value="PMR5N"/>
    <property type="match status" value="1"/>
</dbReference>
<comment type="similarity">
    <text evidence="2">Belongs to the PC-esterase family. TBL subfamily.</text>
</comment>
<name>A0A2C9V287_MANES</name>
<evidence type="ECO:0000313" key="10">
    <source>
        <dbReference type="Proteomes" id="UP000091857"/>
    </source>
</evidence>
<accession>A0A2C9V287</accession>
<evidence type="ECO:0000256" key="4">
    <source>
        <dbReference type="ARBA" id="ARBA00022968"/>
    </source>
</evidence>
<dbReference type="Pfam" id="PF13839">
    <property type="entry name" value="PC-Esterase"/>
    <property type="match status" value="1"/>
</dbReference>
<keyword evidence="4" id="KW-0735">Signal-anchor</keyword>
<evidence type="ECO:0000256" key="2">
    <source>
        <dbReference type="ARBA" id="ARBA00007727"/>
    </source>
</evidence>
<proteinExistence type="inferred from homology"/>
<feature type="domain" description="Trichome birefringence-like C-terminal" evidence="7">
    <location>
        <begin position="129"/>
        <end position="415"/>
    </location>
</feature>
<feature type="domain" description="Trichome birefringence-like N-terminal" evidence="8">
    <location>
        <begin position="75"/>
        <end position="128"/>
    </location>
</feature>
<dbReference type="EMBL" id="CM004396">
    <property type="protein sequence ID" value="OAY38353.1"/>
    <property type="molecule type" value="Genomic_DNA"/>
</dbReference>
<dbReference type="AlphaFoldDB" id="A0A2C9V287"/>
<organism evidence="9 10">
    <name type="scientific">Manihot esculenta</name>
    <name type="common">Cassava</name>
    <name type="synonym">Jatropha manihot</name>
    <dbReference type="NCBI Taxonomy" id="3983"/>
    <lineage>
        <taxon>Eukaryota</taxon>
        <taxon>Viridiplantae</taxon>
        <taxon>Streptophyta</taxon>
        <taxon>Embryophyta</taxon>
        <taxon>Tracheophyta</taxon>
        <taxon>Spermatophyta</taxon>
        <taxon>Magnoliopsida</taxon>
        <taxon>eudicotyledons</taxon>
        <taxon>Gunneridae</taxon>
        <taxon>Pentapetalae</taxon>
        <taxon>rosids</taxon>
        <taxon>fabids</taxon>
        <taxon>Malpighiales</taxon>
        <taxon>Euphorbiaceae</taxon>
        <taxon>Crotonoideae</taxon>
        <taxon>Manihoteae</taxon>
        <taxon>Manihot</taxon>
    </lineage>
</organism>
<dbReference type="InterPro" id="IPR029962">
    <property type="entry name" value="TBL"/>
</dbReference>
<evidence type="ECO:0000256" key="1">
    <source>
        <dbReference type="ARBA" id="ARBA00004167"/>
    </source>
</evidence>
<protein>
    <submittedName>
        <fullName evidence="9">Uncharacterized protein</fullName>
    </submittedName>
</protein>
<dbReference type="GO" id="GO:0016020">
    <property type="term" value="C:membrane"/>
    <property type="evidence" value="ECO:0007669"/>
    <property type="project" value="UniProtKB-SubCell"/>
</dbReference>
<evidence type="ECO:0000256" key="5">
    <source>
        <dbReference type="ARBA" id="ARBA00022989"/>
    </source>
</evidence>
<evidence type="ECO:0000256" key="6">
    <source>
        <dbReference type="ARBA" id="ARBA00023136"/>
    </source>
</evidence>